<dbReference type="Proteomes" id="UP000199568">
    <property type="component" value="Unassembled WGS sequence"/>
</dbReference>
<dbReference type="EMBL" id="FOHU01000001">
    <property type="protein sequence ID" value="SES63873.1"/>
    <property type="molecule type" value="Genomic_DNA"/>
</dbReference>
<dbReference type="GO" id="GO:0016020">
    <property type="term" value="C:membrane"/>
    <property type="evidence" value="ECO:0007669"/>
    <property type="project" value="InterPro"/>
</dbReference>
<reference evidence="3 4" key="1">
    <citation type="submission" date="2016-10" db="EMBL/GenBank/DDBJ databases">
        <authorList>
            <person name="de Groot N.N."/>
        </authorList>
    </citation>
    <scope>NUCLEOTIDE SEQUENCE [LARGE SCALE GENOMIC DNA]</scope>
    <source>
        <strain evidence="3 4">DSM 18979</strain>
    </source>
</reference>
<feature type="domain" description="FMN-binding" evidence="2">
    <location>
        <begin position="55"/>
        <end position="134"/>
    </location>
</feature>
<evidence type="ECO:0000313" key="4">
    <source>
        <dbReference type="Proteomes" id="UP000199568"/>
    </source>
</evidence>
<dbReference type="Pfam" id="PF04205">
    <property type="entry name" value="FMN_bind"/>
    <property type="match status" value="1"/>
</dbReference>
<dbReference type="AlphaFoldDB" id="A0A1H9Y4V3"/>
<dbReference type="SMART" id="SM00900">
    <property type="entry name" value="FMN_bind"/>
    <property type="match status" value="1"/>
</dbReference>
<evidence type="ECO:0000256" key="1">
    <source>
        <dbReference type="SAM" id="Phobius"/>
    </source>
</evidence>
<dbReference type="GO" id="GO:0010181">
    <property type="term" value="F:FMN binding"/>
    <property type="evidence" value="ECO:0007669"/>
    <property type="project" value="InterPro"/>
</dbReference>
<dbReference type="STRING" id="426128.SAMN05660297_00033"/>
<dbReference type="Gene3D" id="3.90.1010.20">
    <property type="match status" value="1"/>
</dbReference>
<dbReference type="InterPro" id="IPR007329">
    <property type="entry name" value="FMN-bd"/>
</dbReference>
<feature type="transmembrane region" description="Helical" evidence="1">
    <location>
        <begin position="6"/>
        <end position="25"/>
    </location>
</feature>
<organism evidence="3 4">
    <name type="scientific">Natronincola peptidivorans</name>
    <dbReference type="NCBI Taxonomy" id="426128"/>
    <lineage>
        <taxon>Bacteria</taxon>
        <taxon>Bacillati</taxon>
        <taxon>Bacillota</taxon>
        <taxon>Clostridia</taxon>
        <taxon>Peptostreptococcales</taxon>
        <taxon>Natronincolaceae</taxon>
        <taxon>Natronincola</taxon>
    </lineage>
</organism>
<keyword evidence="1" id="KW-1133">Transmembrane helix</keyword>
<name>A0A1H9Y4V3_9FIRM</name>
<accession>A0A1H9Y4V3</accession>
<evidence type="ECO:0000259" key="2">
    <source>
        <dbReference type="SMART" id="SM00900"/>
    </source>
</evidence>
<protein>
    <submittedName>
        <fullName evidence="3">Uncharacterized protein, contains FMN-binding domain</fullName>
    </submittedName>
</protein>
<dbReference type="RefSeq" id="WP_090437679.1">
    <property type="nucleotide sequence ID" value="NZ_FOHU01000001.1"/>
</dbReference>
<keyword evidence="4" id="KW-1185">Reference proteome</keyword>
<proteinExistence type="predicted"/>
<keyword evidence="1" id="KW-0472">Membrane</keyword>
<gene>
    <name evidence="3" type="ORF">SAMN05660297_00033</name>
</gene>
<dbReference type="OrthoDB" id="307864at2"/>
<sequence>MRKIVLVVFVISIMIVIGFVTFLGVETQRENRNLSIGNVDFKNLKDGTYIGEYDGYAGPLKLRAKELQVTVSSGKVIEIQIIEQGQHAAVSEGSMDELINLVITLQSLDVDTITGATVTSKTYLRAVEDALLKAQKK</sequence>
<keyword evidence="1" id="KW-0812">Transmembrane</keyword>
<evidence type="ECO:0000313" key="3">
    <source>
        <dbReference type="EMBL" id="SES63873.1"/>
    </source>
</evidence>